<dbReference type="STRING" id="640081.Dsui_1085"/>
<gene>
    <name evidence="2" type="ordered locus">Dsui_1085</name>
</gene>
<proteinExistence type="predicted"/>
<dbReference type="InterPro" id="IPR011856">
    <property type="entry name" value="tRNA_endonuc-like_dom_sf"/>
</dbReference>
<keyword evidence="2" id="KW-0540">Nuclease</keyword>
<dbReference type="RefSeq" id="WP_014236188.1">
    <property type="nucleotide sequence ID" value="NC_016616.1"/>
</dbReference>
<keyword evidence="2" id="KW-0378">Hydrolase</keyword>
<evidence type="ECO:0000313" key="3">
    <source>
        <dbReference type="Proteomes" id="UP000005633"/>
    </source>
</evidence>
<accession>G8QK54</accession>
<organism evidence="2 3">
    <name type="scientific">Azospira oryzae (strain ATCC BAA-33 / DSM 13638 / PS)</name>
    <name type="common">Dechlorosoma suillum</name>
    <dbReference type="NCBI Taxonomy" id="640081"/>
    <lineage>
        <taxon>Bacteria</taxon>
        <taxon>Pseudomonadati</taxon>
        <taxon>Pseudomonadota</taxon>
        <taxon>Betaproteobacteria</taxon>
        <taxon>Rhodocyclales</taxon>
        <taxon>Rhodocyclaceae</taxon>
        <taxon>Azospira</taxon>
    </lineage>
</organism>
<dbReference type="CDD" id="cd22362">
    <property type="entry name" value="TnsA_endonuclease-like"/>
    <property type="match status" value="1"/>
</dbReference>
<dbReference type="SUPFAM" id="SSF52980">
    <property type="entry name" value="Restriction endonuclease-like"/>
    <property type="match status" value="1"/>
</dbReference>
<dbReference type="AlphaFoldDB" id="G8QK54"/>
<dbReference type="Gene3D" id="3.40.1350.10">
    <property type="match status" value="1"/>
</dbReference>
<protein>
    <submittedName>
        <fullName evidence="2">TnsA endonuclease N terminal protein</fullName>
    </submittedName>
</protein>
<dbReference type="eggNOG" id="ENOG502Z9E1">
    <property type="taxonomic scope" value="Bacteria"/>
</dbReference>
<dbReference type="OrthoDB" id="5291587at2"/>
<evidence type="ECO:0000259" key="1">
    <source>
        <dbReference type="Pfam" id="PF08722"/>
    </source>
</evidence>
<dbReference type="KEGG" id="dsu:Dsui_1085"/>
<dbReference type="InterPro" id="IPR014833">
    <property type="entry name" value="TnsA_N"/>
</dbReference>
<evidence type="ECO:0000313" key="2">
    <source>
        <dbReference type="EMBL" id="AEV25487.1"/>
    </source>
</evidence>
<dbReference type="GO" id="GO:0003676">
    <property type="term" value="F:nucleic acid binding"/>
    <property type="evidence" value="ECO:0007669"/>
    <property type="project" value="InterPro"/>
</dbReference>
<dbReference type="Pfam" id="PF08722">
    <property type="entry name" value="Tn7_TnsA-like_N"/>
    <property type="match status" value="1"/>
</dbReference>
<dbReference type="HOGENOM" id="CLU_905785_0_0_4"/>
<name>G8QK54_AZOOP</name>
<reference evidence="2 3" key="1">
    <citation type="journal article" date="2012" name="J. Bacteriol.">
        <title>Complete genome sequence of the anaerobic perchlorate-reducing bacterium Azospira suillum strain PS.</title>
        <authorList>
            <person name="Byrne-Bailey K.G."/>
            <person name="Coates J.D."/>
        </authorList>
    </citation>
    <scope>NUCLEOTIDE SEQUENCE [LARGE SCALE GENOMIC DNA]</scope>
    <source>
        <strain evidence="3">ATCC BAA-33 / DSM 13638 / PS</strain>
    </source>
</reference>
<sequence length="349" mass="40131">MELAEQIQRDIGELVDKHRHVELDSPARNEKLQRWLASINSPTGTQKKRRRVMTWDKLNERVQQGYGMGHGADYQPWLTLRRKNSSRESNQVAAHLHPLHRVGYFFSRGEYQIALLLLWLQIHDLREQYPLWPIAHPHPLYGTPGTDGLQLGYCTGLFDIAAEAGIDHGYFPGTDIPYVATIDFLVTVRNGNEFELVAISCKPIEDPDQEVKWRTLERLELERRYAERMGIRYLIMSSRFVPILMAGQLEWCMERASLSDVPHLAECVDEFSYEFAALPHLSVSDAVARASESQKMSLEEGWMVFRHCAWTQAIDIDLSVPLLTSYPARRNGRVLREKLRGSLFEGSAK</sequence>
<feature type="domain" description="TnsA endonuclease N-terminal" evidence="1">
    <location>
        <begin position="160"/>
        <end position="237"/>
    </location>
</feature>
<dbReference type="Proteomes" id="UP000005633">
    <property type="component" value="Chromosome"/>
</dbReference>
<dbReference type="EMBL" id="CP003153">
    <property type="protein sequence ID" value="AEV25487.1"/>
    <property type="molecule type" value="Genomic_DNA"/>
</dbReference>
<keyword evidence="2" id="KW-0255">Endonuclease</keyword>
<dbReference type="InterPro" id="IPR011335">
    <property type="entry name" value="Restrct_endonuc-II-like"/>
</dbReference>
<dbReference type="GO" id="GO:0004519">
    <property type="term" value="F:endonuclease activity"/>
    <property type="evidence" value="ECO:0007669"/>
    <property type="project" value="UniProtKB-KW"/>
</dbReference>